<accession>I7LWQ4</accession>
<dbReference type="GeneID" id="7833781"/>
<protein>
    <submittedName>
        <fullName evidence="2">Uncharacterized protein</fullName>
    </submittedName>
</protein>
<dbReference type="Proteomes" id="UP000009168">
    <property type="component" value="Unassembled WGS sequence"/>
</dbReference>
<dbReference type="HOGENOM" id="CLU_319466_0_0_1"/>
<feature type="region of interest" description="Disordered" evidence="1">
    <location>
        <begin position="1"/>
        <end position="22"/>
    </location>
</feature>
<keyword evidence="3" id="KW-1185">Reference proteome</keyword>
<feature type="compositionally biased region" description="Polar residues" evidence="1">
    <location>
        <begin position="373"/>
        <end position="383"/>
    </location>
</feature>
<evidence type="ECO:0000313" key="3">
    <source>
        <dbReference type="Proteomes" id="UP000009168"/>
    </source>
</evidence>
<name>I7LWQ4_TETTS</name>
<evidence type="ECO:0000256" key="1">
    <source>
        <dbReference type="SAM" id="MobiDB-lite"/>
    </source>
</evidence>
<proteinExistence type="predicted"/>
<dbReference type="AlphaFoldDB" id="I7LWQ4"/>
<feature type="region of interest" description="Disordered" evidence="1">
    <location>
        <begin position="361"/>
        <end position="383"/>
    </location>
</feature>
<feature type="compositionally biased region" description="Low complexity" evidence="1">
    <location>
        <begin position="681"/>
        <end position="697"/>
    </location>
</feature>
<feature type="region of interest" description="Disordered" evidence="1">
    <location>
        <begin position="416"/>
        <end position="446"/>
    </location>
</feature>
<dbReference type="OMA" id="TKSHIND"/>
<gene>
    <name evidence="2" type="ORF">TTHERM_00578930</name>
</gene>
<organism evidence="2 3">
    <name type="scientific">Tetrahymena thermophila (strain SB210)</name>
    <dbReference type="NCBI Taxonomy" id="312017"/>
    <lineage>
        <taxon>Eukaryota</taxon>
        <taxon>Sar</taxon>
        <taxon>Alveolata</taxon>
        <taxon>Ciliophora</taxon>
        <taxon>Intramacronucleata</taxon>
        <taxon>Oligohymenophorea</taxon>
        <taxon>Hymenostomatida</taxon>
        <taxon>Tetrahymenina</taxon>
        <taxon>Tetrahymenidae</taxon>
        <taxon>Tetrahymena</taxon>
    </lineage>
</organism>
<feature type="compositionally biased region" description="Polar residues" evidence="1">
    <location>
        <begin position="9"/>
        <end position="22"/>
    </location>
</feature>
<dbReference type="RefSeq" id="XP_001022894.1">
    <property type="nucleotide sequence ID" value="XM_001022894.1"/>
</dbReference>
<dbReference type="KEGG" id="tet:TTHERM_00578930"/>
<feature type="region of interest" description="Disordered" evidence="1">
    <location>
        <begin position="656"/>
        <end position="708"/>
    </location>
</feature>
<sequence length="910" mass="105756">MYNKDQYQKLESNQTNTQKANQNEISSELARVCKEMDFYSEQLQVYINKHQNTDDMKILNNMDEKIRLLLQLIQRVQSDTHKIQQDKIKSINEKTLLQNQISSKNSNTNTTFNPFKVTNHLTLGDSYVVPQKQNQLPLFQLPAAPANQQYSIEQKLQGKSSVQDNQQQELLAYHSQEQLSNHQEKEYNAEDYLIENQKKYQQIDSKEQIYKNNTNNINNNNNNKFNKKRKQNEQFEDNFIKMNNKDITKSHINDNLSEYEQMQKIQIQGTQPRLLQTYVQAKSGQQQQILQQQQQHHFQMPTQNINSVNQTYQQIQQQQLQINTQQTQIHQNQIQLNQNNYLLHQNGAINQEESNFFNQKEQLSNNNNNNNNTIQGGNNTLSNVNYQANNSNFASNFNAVQIQGSMIKVYPKKATTSNHNLNSQSNNSSGSYSHTHSQSSKSQQALNKINQSNQINQNQIENTNEPISLNSQNNQLSHHEIAQPVQDNVENFLNYYPNQQNQQSQQQQQQQQMSISQINQEQSAQVYHNQNFLMSCSSNDTQQKMASDDQNIDLYLHHDNFHEATHQNNSSNMIVLSNTSQINHHIIHHSKSMGTLQIKLKKQNLKSAHQQDINLTEMDNHNQNSNLVQSQDSGLKDSDIGMITLEQHKILMSKSLGDSDRNVGNNQSQNTFITDNERTKSSNNNSNFLSNSTTLNNMQSTANTGKQDLKICKKEEEYSDYENDAEGSESEEQTPLANQDFKYKNEQMVQVNNKSRAFDTRNVIKNLLTFLKKYLTSLTIPQNLLAWQTAQADFREYINNYKGNDVKSSRSIIQSYPLVNSISEIQNDQLKQDLELRLQSFPLFPLSEQIRRINYFNSLVRRYSMTYLTVIMPQIVQKNGMFIQKDSIQRFSQLFLSYIKNPTSYLRIQS</sequence>
<dbReference type="InParanoid" id="I7LWQ4"/>
<feature type="compositionally biased region" description="Polar residues" evidence="1">
    <location>
        <begin position="662"/>
        <end position="674"/>
    </location>
</feature>
<dbReference type="EMBL" id="GG662527">
    <property type="protein sequence ID" value="EAS02649.1"/>
    <property type="molecule type" value="Genomic_DNA"/>
</dbReference>
<evidence type="ECO:0000313" key="2">
    <source>
        <dbReference type="EMBL" id="EAS02649.1"/>
    </source>
</evidence>
<reference evidence="3" key="1">
    <citation type="journal article" date="2006" name="PLoS Biol.">
        <title>Macronuclear genome sequence of the ciliate Tetrahymena thermophila, a model eukaryote.</title>
        <authorList>
            <person name="Eisen J.A."/>
            <person name="Coyne R.S."/>
            <person name="Wu M."/>
            <person name="Wu D."/>
            <person name="Thiagarajan M."/>
            <person name="Wortman J.R."/>
            <person name="Badger J.H."/>
            <person name="Ren Q."/>
            <person name="Amedeo P."/>
            <person name="Jones K.M."/>
            <person name="Tallon L.J."/>
            <person name="Delcher A.L."/>
            <person name="Salzberg S.L."/>
            <person name="Silva J.C."/>
            <person name="Haas B.J."/>
            <person name="Majoros W.H."/>
            <person name="Farzad M."/>
            <person name="Carlton J.M."/>
            <person name="Smith R.K. Jr."/>
            <person name="Garg J."/>
            <person name="Pearlman R.E."/>
            <person name="Karrer K.M."/>
            <person name="Sun L."/>
            <person name="Manning G."/>
            <person name="Elde N.C."/>
            <person name="Turkewitz A.P."/>
            <person name="Asai D.J."/>
            <person name="Wilkes D.E."/>
            <person name="Wang Y."/>
            <person name="Cai H."/>
            <person name="Collins K."/>
            <person name="Stewart B.A."/>
            <person name="Lee S.R."/>
            <person name="Wilamowska K."/>
            <person name="Weinberg Z."/>
            <person name="Ruzzo W.L."/>
            <person name="Wloga D."/>
            <person name="Gaertig J."/>
            <person name="Frankel J."/>
            <person name="Tsao C.-C."/>
            <person name="Gorovsky M.A."/>
            <person name="Keeling P.J."/>
            <person name="Waller R.F."/>
            <person name="Patron N.J."/>
            <person name="Cherry J.M."/>
            <person name="Stover N.A."/>
            <person name="Krieger C.J."/>
            <person name="del Toro C."/>
            <person name="Ryder H.F."/>
            <person name="Williamson S.C."/>
            <person name="Barbeau R.A."/>
            <person name="Hamilton E.P."/>
            <person name="Orias E."/>
        </authorList>
    </citation>
    <scope>NUCLEOTIDE SEQUENCE [LARGE SCALE GENOMIC DNA]</scope>
    <source>
        <strain evidence="3">SB210</strain>
    </source>
</reference>